<feature type="repeat" description="CXXCXGXG motif" evidence="10">
    <location>
        <begin position="156"/>
        <end position="163"/>
    </location>
</feature>
<dbReference type="PROSITE" id="PS51188">
    <property type="entry name" value="ZF_CR"/>
    <property type="match status" value="1"/>
</dbReference>
<dbReference type="InterPro" id="IPR001305">
    <property type="entry name" value="HSP_DnaJ_Cys-rich_dom"/>
</dbReference>
<dbReference type="InterPro" id="IPR012724">
    <property type="entry name" value="DnaJ"/>
</dbReference>
<dbReference type="PRINTS" id="PR00625">
    <property type="entry name" value="JDOMAIN"/>
</dbReference>
<feature type="repeat" description="CXXCXGXG motif" evidence="10">
    <location>
        <begin position="209"/>
        <end position="216"/>
    </location>
</feature>
<dbReference type="GO" id="GO:0009408">
    <property type="term" value="P:response to heat"/>
    <property type="evidence" value="ECO:0007669"/>
    <property type="project" value="InterPro"/>
</dbReference>
<dbReference type="GO" id="GO:0006260">
    <property type="term" value="P:DNA replication"/>
    <property type="evidence" value="ECO:0007669"/>
    <property type="project" value="UniProtKB-KW"/>
</dbReference>
<accession>A0A7T0FXY8</accession>
<evidence type="ECO:0000256" key="5">
    <source>
        <dbReference type="ARBA" id="ARBA00022833"/>
    </source>
</evidence>
<feature type="binding site" evidence="10">
    <location>
        <position position="173"/>
    </location>
    <ligand>
        <name>Zn(2+)</name>
        <dbReference type="ChEBI" id="CHEBI:29105"/>
        <label>2</label>
    </ligand>
</feature>
<feature type="domain" description="CR-type" evidence="13">
    <location>
        <begin position="143"/>
        <end position="221"/>
    </location>
</feature>
<dbReference type="InterPro" id="IPR008971">
    <property type="entry name" value="HSP40/DnaJ_pept-bd"/>
</dbReference>
<feature type="domain" description="J" evidence="12">
    <location>
        <begin position="4"/>
        <end position="69"/>
    </location>
</feature>
<reference evidence="14 15" key="1">
    <citation type="journal article" date="2020" name="Sci. Rep.">
        <title>Morphology, ultrastructure, genomics, and phylogeny of Euplotes vanleeuwenhoeki sp. nov. and its ultra-reduced endosymbiont Candidatus Pinguicoccus supinus sp. nov.</title>
        <authorList>
            <person name="Serra V."/>
            <person name="Gammuto L."/>
            <person name="Nitla V."/>
            <person name="Castelli M."/>
            <person name="Lanzoni O."/>
            <person name="Sassera D."/>
            <person name="Bandi C."/>
            <person name="Sandeep B.V."/>
            <person name="Verni F."/>
            <person name="Modeo L."/>
            <person name="Petroni G."/>
        </authorList>
    </citation>
    <scope>NUCLEOTIDE SEQUENCE [LARGE SCALE GENOMIC DNA]</scope>
    <source>
        <strain evidence="14 15">KKR18_Esm</strain>
    </source>
</reference>
<dbReference type="GO" id="GO:0005524">
    <property type="term" value="F:ATP binding"/>
    <property type="evidence" value="ECO:0007669"/>
    <property type="project" value="InterPro"/>
</dbReference>
<organism evidence="14 15">
    <name type="scientific">Candidatus Pinguicoccus supinus</name>
    <dbReference type="NCBI Taxonomy" id="2529394"/>
    <lineage>
        <taxon>Bacteria</taxon>
        <taxon>Pseudomonadati</taxon>
        <taxon>Verrucomicrobiota</taxon>
        <taxon>Candidatus Pinguicoccus</taxon>
    </lineage>
</organism>
<dbReference type="GO" id="GO:0031072">
    <property type="term" value="F:heat shock protein binding"/>
    <property type="evidence" value="ECO:0007669"/>
    <property type="project" value="InterPro"/>
</dbReference>
<feature type="repeat" description="CXXCXGXG motif" evidence="10">
    <location>
        <begin position="195"/>
        <end position="202"/>
    </location>
</feature>
<evidence type="ECO:0000256" key="2">
    <source>
        <dbReference type="ARBA" id="ARBA00022723"/>
    </source>
</evidence>
<feature type="zinc finger region" description="CR-type" evidence="11">
    <location>
        <begin position="143"/>
        <end position="221"/>
    </location>
</feature>
<dbReference type="GO" id="GO:0005737">
    <property type="term" value="C:cytoplasm"/>
    <property type="evidence" value="ECO:0007669"/>
    <property type="project" value="UniProtKB-SubCell"/>
</dbReference>
<keyword evidence="6 10" id="KW-0346">Stress response</keyword>
<dbReference type="EMBL" id="CP039370">
    <property type="protein sequence ID" value="QPJ58584.1"/>
    <property type="molecule type" value="Genomic_DNA"/>
</dbReference>
<name>A0A7T0FXY8_9BACT</name>
<evidence type="ECO:0000256" key="8">
    <source>
        <dbReference type="ARBA" id="ARBA00061004"/>
    </source>
</evidence>
<dbReference type="PANTHER" id="PTHR43096:SF52">
    <property type="entry name" value="DNAJ HOMOLOG 1, MITOCHONDRIAL-RELATED"/>
    <property type="match status" value="1"/>
</dbReference>
<dbReference type="HAMAP" id="MF_01152">
    <property type="entry name" value="DnaJ"/>
    <property type="match status" value="1"/>
</dbReference>
<dbReference type="CDD" id="cd06257">
    <property type="entry name" value="DnaJ"/>
    <property type="match status" value="1"/>
</dbReference>
<feature type="binding site" evidence="10">
    <location>
        <position position="198"/>
    </location>
    <ligand>
        <name>Zn(2+)</name>
        <dbReference type="ChEBI" id="CHEBI:29105"/>
        <label>2</label>
    </ligand>
</feature>
<dbReference type="FunFam" id="2.60.260.20:FF:000013">
    <property type="entry name" value="DnaJ subfamily B member 11"/>
    <property type="match status" value="1"/>
</dbReference>
<dbReference type="NCBIfam" id="TIGR02349">
    <property type="entry name" value="DnaJ_bact"/>
    <property type="match status" value="1"/>
</dbReference>
<comment type="domain">
    <text evidence="10">The J domain is necessary and sufficient to stimulate DnaK ATPase activity. Zinc center 1 plays an important role in the autonomous, DnaK-independent chaperone activity of DnaJ. Zinc center 2 is essential for interaction with DnaK and for DnaJ activity.</text>
</comment>
<dbReference type="GO" id="GO:0042026">
    <property type="term" value="P:protein refolding"/>
    <property type="evidence" value="ECO:0007669"/>
    <property type="project" value="TreeGrafter"/>
</dbReference>
<dbReference type="Gene3D" id="1.10.287.110">
    <property type="entry name" value="DnaJ domain"/>
    <property type="match status" value="1"/>
</dbReference>
<dbReference type="Gene3D" id="2.10.230.10">
    <property type="entry name" value="Heat shock protein DnaJ, cysteine-rich domain"/>
    <property type="match status" value="1"/>
</dbReference>
<dbReference type="InterPro" id="IPR001623">
    <property type="entry name" value="DnaJ_domain"/>
</dbReference>
<dbReference type="SMART" id="SM00271">
    <property type="entry name" value="DnaJ"/>
    <property type="match status" value="1"/>
</dbReference>
<dbReference type="InterPro" id="IPR002939">
    <property type="entry name" value="DnaJ_C"/>
</dbReference>
<evidence type="ECO:0000259" key="13">
    <source>
        <dbReference type="PROSITE" id="PS51188"/>
    </source>
</evidence>
<dbReference type="SUPFAM" id="SSF57938">
    <property type="entry name" value="DnaJ/Hsp40 cysteine-rich domain"/>
    <property type="match status" value="1"/>
</dbReference>
<sequence length="355" mass="39864">MTSDYYTLLGVTKNASTEEIKKAYRKKALKYHPDRNSGDKDAEESFKKITEAYKVLSNPEKKSQYDRYGHEFFTQQENSGYYGAGANFSNEDPFEVFKEVFGGNSVFENLFSSATNSSNYESRENNLDIKYTLDISLEEVCSGGDREIEYKRYLKCVDCYGKGYPKSSSMLTCMECSGTGFVIINKGFFNIKQSCSNCSGRGVLIREVCNSCTGNGFTSKKVYIKIHIPKGIETGSKLRLKGKGDYGQNDNCGDLYVFINVKDHNFFERSGDDISCIVPLTFKTACLGGSITVPTLSYGNITLNIPKGTQNGTIFKIRNYGLPRINTNLKGHQFVKVEIEIPKKLTKNQEDILKN</sequence>
<evidence type="ECO:0000256" key="1">
    <source>
        <dbReference type="ARBA" id="ARBA00022705"/>
    </source>
</evidence>
<dbReference type="FunFam" id="2.10.230.10:FF:000002">
    <property type="entry name" value="Molecular chaperone DnaJ"/>
    <property type="match status" value="1"/>
</dbReference>
<evidence type="ECO:0000256" key="7">
    <source>
        <dbReference type="ARBA" id="ARBA00023186"/>
    </source>
</evidence>
<dbReference type="GO" id="GO:0008270">
    <property type="term" value="F:zinc ion binding"/>
    <property type="evidence" value="ECO:0007669"/>
    <property type="project" value="UniProtKB-UniRule"/>
</dbReference>
<gene>
    <name evidence="10 14" type="primary">dnaJ</name>
    <name evidence="14" type="ORF">E5P55_01365</name>
</gene>
<dbReference type="Gene3D" id="2.60.260.20">
    <property type="entry name" value="Urease metallochaperone UreE, N-terminal domain"/>
    <property type="match status" value="2"/>
</dbReference>
<comment type="subcellular location">
    <subcellularLocation>
        <location evidence="10">Cytoplasm</location>
    </subcellularLocation>
</comment>
<keyword evidence="3 10" id="KW-0677">Repeat</keyword>
<keyword evidence="10" id="KW-0963">Cytoplasm</keyword>
<dbReference type="AlphaFoldDB" id="A0A7T0FXY8"/>
<evidence type="ECO:0000313" key="14">
    <source>
        <dbReference type="EMBL" id="QPJ58584.1"/>
    </source>
</evidence>
<dbReference type="InterPro" id="IPR036869">
    <property type="entry name" value="J_dom_sf"/>
</dbReference>
<feature type="binding site" evidence="10">
    <location>
        <position position="159"/>
    </location>
    <ligand>
        <name>Zn(2+)</name>
        <dbReference type="ChEBI" id="CHEBI:29105"/>
        <label>1</label>
    </ligand>
</feature>
<evidence type="ECO:0000256" key="6">
    <source>
        <dbReference type="ARBA" id="ARBA00023016"/>
    </source>
</evidence>
<dbReference type="Proteomes" id="UP000594451">
    <property type="component" value="Chromosome"/>
</dbReference>
<dbReference type="PROSITE" id="PS50076">
    <property type="entry name" value="DNAJ_2"/>
    <property type="match status" value="1"/>
</dbReference>
<dbReference type="Pfam" id="PF00226">
    <property type="entry name" value="DnaJ"/>
    <property type="match status" value="1"/>
</dbReference>
<feature type="binding site" evidence="10">
    <location>
        <position position="209"/>
    </location>
    <ligand>
        <name>Zn(2+)</name>
        <dbReference type="ChEBI" id="CHEBI:29105"/>
        <label>1</label>
    </ligand>
</feature>
<comment type="cofactor">
    <cofactor evidence="10">
        <name>Zn(2+)</name>
        <dbReference type="ChEBI" id="CHEBI:29105"/>
    </cofactor>
    <text evidence="10">Binds 2 Zn(2+) ions per monomer.</text>
</comment>
<evidence type="ECO:0000256" key="10">
    <source>
        <dbReference type="HAMAP-Rule" id="MF_01152"/>
    </source>
</evidence>
<comment type="subunit">
    <text evidence="10">Homodimer.</text>
</comment>
<evidence type="ECO:0000313" key="15">
    <source>
        <dbReference type="Proteomes" id="UP000594451"/>
    </source>
</evidence>
<dbReference type="InterPro" id="IPR036410">
    <property type="entry name" value="HSP_DnaJ_Cys-rich_dom_sf"/>
</dbReference>
<feature type="binding site" evidence="10">
    <location>
        <position position="195"/>
    </location>
    <ligand>
        <name>Zn(2+)</name>
        <dbReference type="ChEBI" id="CHEBI:29105"/>
        <label>2</label>
    </ligand>
</feature>
<keyword evidence="5 10" id="KW-0862">Zinc</keyword>
<evidence type="ECO:0000256" key="4">
    <source>
        <dbReference type="ARBA" id="ARBA00022771"/>
    </source>
</evidence>
<dbReference type="NCBIfam" id="NF008035">
    <property type="entry name" value="PRK10767.1"/>
    <property type="match status" value="1"/>
</dbReference>
<comment type="function">
    <text evidence="10">Participates actively in the response to hyperosmotic and heat shock by preventing the aggregation of stress-denatured proteins and by disaggregating proteins, also in an autonomous, DnaK-independent fashion. Unfolded proteins bind initially to DnaJ; upon interaction with the DnaJ-bound protein, DnaK hydrolyzes its bound ATP, resulting in the formation of a stable complex. GrpE releases ADP from DnaK; ATP binding to DnaK triggers the release of the substrate protein, thus completing the reaction cycle. Several rounds of ATP-dependent interactions between DnaJ, DnaK and GrpE are required for fully efficient folding. Also involved, together with DnaK and GrpE, in the DNA replication of plasmids through activation of initiation proteins.</text>
</comment>
<comment type="similarity">
    <text evidence="8 10">Belongs to the DnaJ family.</text>
</comment>
<keyword evidence="7 10" id="KW-0143">Chaperone</keyword>
<evidence type="ECO:0000259" key="12">
    <source>
        <dbReference type="PROSITE" id="PS50076"/>
    </source>
</evidence>
<feature type="repeat" description="CXXCXGXG motif" evidence="10">
    <location>
        <begin position="173"/>
        <end position="180"/>
    </location>
</feature>
<evidence type="ECO:0000256" key="9">
    <source>
        <dbReference type="ARBA" id="ARBA00067609"/>
    </source>
</evidence>
<dbReference type="Pfam" id="PF00684">
    <property type="entry name" value="DnaJ_CXXCXGXG"/>
    <property type="match status" value="1"/>
</dbReference>
<evidence type="ECO:0000256" key="3">
    <source>
        <dbReference type="ARBA" id="ARBA00022737"/>
    </source>
</evidence>
<feature type="binding site" evidence="10">
    <location>
        <position position="212"/>
    </location>
    <ligand>
        <name>Zn(2+)</name>
        <dbReference type="ChEBI" id="CHEBI:29105"/>
        <label>1</label>
    </ligand>
</feature>
<keyword evidence="4 10" id="KW-0863">Zinc-finger</keyword>
<dbReference type="GO" id="GO:0051082">
    <property type="term" value="F:unfolded protein binding"/>
    <property type="evidence" value="ECO:0007669"/>
    <property type="project" value="UniProtKB-UniRule"/>
</dbReference>
<proteinExistence type="inferred from homology"/>
<feature type="binding site" evidence="10">
    <location>
        <position position="176"/>
    </location>
    <ligand>
        <name>Zn(2+)</name>
        <dbReference type="ChEBI" id="CHEBI:29105"/>
        <label>2</label>
    </ligand>
</feature>
<feature type="binding site" evidence="10">
    <location>
        <position position="156"/>
    </location>
    <ligand>
        <name>Zn(2+)</name>
        <dbReference type="ChEBI" id="CHEBI:29105"/>
        <label>1</label>
    </ligand>
</feature>
<protein>
    <recommendedName>
        <fullName evidence="9 10">Chaperone protein DnaJ</fullName>
    </recommendedName>
</protein>
<keyword evidence="15" id="KW-1185">Reference proteome</keyword>
<dbReference type="CDD" id="cd10747">
    <property type="entry name" value="DnaJ_C"/>
    <property type="match status" value="1"/>
</dbReference>
<dbReference type="Pfam" id="PF01556">
    <property type="entry name" value="DnaJ_C"/>
    <property type="match status" value="1"/>
</dbReference>
<evidence type="ECO:0000256" key="11">
    <source>
        <dbReference type="PROSITE-ProRule" id="PRU00546"/>
    </source>
</evidence>
<dbReference type="PANTHER" id="PTHR43096">
    <property type="entry name" value="DNAJ HOMOLOG 1, MITOCHONDRIAL-RELATED"/>
    <property type="match status" value="1"/>
</dbReference>
<keyword evidence="1 10" id="KW-0235">DNA replication</keyword>
<keyword evidence="2 10" id="KW-0479">Metal-binding</keyword>
<dbReference type="KEGG" id="psup:E5P55_01365"/>
<dbReference type="SUPFAM" id="SSF46565">
    <property type="entry name" value="Chaperone J-domain"/>
    <property type="match status" value="1"/>
</dbReference>
<dbReference type="SUPFAM" id="SSF49493">
    <property type="entry name" value="HSP40/DnaJ peptide-binding domain"/>
    <property type="match status" value="2"/>
</dbReference>